<proteinExistence type="predicted"/>
<keyword evidence="3" id="KW-0648">Protein biosynthesis</keyword>
<dbReference type="Gene3D" id="1.10.10.10">
    <property type="entry name" value="Winged helix-like DNA-binding domain superfamily/Winged helix DNA-binding domain"/>
    <property type="match status" value="1"/>
</dbReference>
<evidence type="ECO:0000313" key="6">
    <source>
        <dbReference type="EMBL" id="PCC83221.1"/>
    </source>
</evidence>
<keyword evidence="6" id="KW-0251">Elongation factor</keyword>
<dbReference type="GO" id="GO:0003924">
    <property type="term" value="F:GTPase activity"/>
    <property type="evidence" value="ECO:0007669"/>
    <property type="project" value="InterPro"/>
</dbReference>
<dbReference type="Pfam" id="PF00009">
    <property type="entry name" value="GTP_EFTU"/>
    <property type="match status" value="1"/>
</dbReference>
<evidence type="ECO:0000313" key="7">
    <source>
        <dbReference type="Proteomes" id="UP000218690"/>
    </source>
</evidence>
<dbReference type="Proteomes" id="UP000218690">
    <property type="component" value="Unassembled WGS sequence"/>
</dbReference>
<keyword evidence="4" id="KW-0547">Nucleotide-binding</keyword>
<evidence type="ECO:0000256" key="3">
    <source>
        <dbReference type="ARBA" id="ARBA00022917"/>
    </source>
</evidence>
<dbReference type="SUPFAM" id="SSF52540">
    <property type="entry name" value="P-loop containing nucleoside triphosphate hydrolases"/>
    <property type="match status" value="1"/>
</dbReference>
<evidence type="ECO:0000259" key="5">
    <source>
        <dbReference type="PROSITE" id="PS51722"/>
    </source>
</evidence>
<dbReference type="AlphaFoldDB" id="A0A2A4AL79"/>
<reference evidence="6 7" key="1">
    <citation type="submission" date="2017-09" db="EMBL/GenBank/DDBJ databases">
        <title>Draft Genome Sequence of Corynebacterium accolens AH4003.</title>
        <authorList>
            <person name="Chen Y."/>
            <person name="Oosthuysen W.F."/>
            <person name="Kelley S."/>
            <person name="Horswill A."/>
        </authorList>
    </citation>
    <scope>NUCLEOTIDE SEQUENCE [LARGE SCALE GENOMIC DNA]</scope>
    <source>
        <strain evidence="6 7">AH4003</strain>
    </source>
</reference>
<name>A0A2A4AL79_9CORY</name>
<dbReference type="Pfam" id="PF25461">
    <property type="entry name" value="Beta-barrel_SelB"/>
    <property type="match status" value="1"/>
</dbReference>
<dbReference type="SUPFAM" id="SSF50447">
    <property type="entry name" value="Translation proteins"/>
    <property type="match status" value="1"/>
</dbReference>
<evidence type="ECO:0000256" key="2">
    <source>
        <dbReference type="ARBA" id="ARBA00022490"/>
    </source>
</evidence>
<organism evidence="6 7">
    <name type="scientific">Corynebacterium accolens</name>
    <dbReference type="NCBI Taxonomy" id="38284"/>
    <lineage>
        <taxon>Bacteria</taxon>
        <taxon>Bacillati</taxon>
        <taxon>Actinomycetota</taxon>
        <taxon>Actinomycetes</taxon>
        <taxon>Mycobacteriales</taxon>
        <taxon>Corynebacteriaceae</taxon>
        <taxon>Corynebacterium</taxon>
    </lineage>
</organism>
<sequence length="594" mass="63097">MYVVATAGHVDHGKSTLARALTGMDPDRWEEEKRRGLTIDLGFVWTHLPSGADVAFVDVPGHERFLGNMLAGLGPAPVVLFVVAADEGWQAQSTDHCDAIAALGISHGVVALTRADRADDQRRQEVRAEVGRQLAGTALADAAIIEVSAKTGEGIEKLRAELDTVLAAAPAPDAEQRVRLWVDRSFSVKGAGTVVTGTLGAGSIAVGDRLELLSGGELVPVEVRGLHSENTAVGSAQPVTRVAVNLRGVEAEAISRGDSLLSPNTWRVTQEFDVRRVSGESLDGIAQELIAHTGTAGVEARVRPLSGDFSRIRLSAPLALELGDRFVLRGPGARHVLAGVEIVDLVPPALRRRGAAARRAEELAQLEDYRNPAQSLCHRGYALLSELEQDGYETSAPPAGVIAFNKWWITAGQVGQWKQALNDAVQEHMAAKPLSVGLPRGAARDVLGVEEDSLLNLAVAAAKLESAEGVIRLPGAAVNLGEAEAGVAELERRLKREPFAAPEAADLRELGLGNKELAAAERAGRLLRLKDGVVLLPAAVAEARTRLQGIEQPFSTSQARQALCTTRRVAIPLLEQLDAKGITRRLDGSLRELA</sequence>
<comment type="subcellular location">
    <subcellularLocation>
        <location evidence="1">Cytoplasm</location>
    </subcellularLocation>
</comment>
<protein>
    <submittedName>
        <fullName evidence="6">Selenocysteine-specific translation elongation factor</fullName>
    </submittedName>
</protein>
<dbReference type="InterPro" id="IPR036388">
    <property type="entry name" value="WH-like_DNA-bd_sf"/>
</dbReference>
<dbReference type="InterPro" id="IPR027417">
    <property type="entry name" value="P-loop_NTPase"/>
</dbReference>
<dbReference type="PANTHER" id="PTHR43721">
    <property type="entry name" value="ELONGATION FACTOR TU-RELATED"/>
    <property type="match status" value="1"/>
</dbReference>
<dbReference type="PROSITE" id="PS51722">
    <property type="entry name" value="G_TR_2"/>
    <property type="match status" value="1"/>
</dbReference>
<dbReference type="InterPro" id="IPR009000">
    <property type="entry name" value="Transl_B-barrel_sf"/>
</dbReference>
<dbReference type="InterPro" id="IPR000795">
    <property type="entry name" value="T_Tr_GTP-bd_dom"/>
</dbReference>
<keyword evidence="4" id="KW-0342">GTP-binding</keyword>
<evidence type="ECO:0000256" key="1">
    <source>
        <dbReference type="ARBA" id="ARBA00004496"/>
    </source>
</evidence>
<dbReference type="GO" id="GO:0005737">
    <property type="term" value="C:cytoplasm"/>
    <property type="evidence" value="ECO:0007669"/>
    <property type="project" value="UniProtKB-SubCell"/>
</dbReference>
<dbReference type="InterPro" id="IPR015191">
    <property type="entry name" value="SelB_WHD4"/>
</dbReference>
<keyword evidence="2" id="KW-0963">Cytoplasm</keyword>
<feature type="domain" description="Tr-type G" evidence="5">
    <location>
        <begin position="1"/>
        <end position="173"/>
    </location>
</feature>
<dbReference type="Gene3D" id="1.10.10.2770">
    <property type="match status" value="1"/>
</dbReference>
<dbReference type="InterPro" id="IPR050055">
    <property type="entry name" value="EF-Tu_GTPase"/>
</dbReference>
<dbReference type="GO" id="GO:0005525">
    <property type="term" value="F:GTP binding"/>
    <property type="evidence" value="ECO:0007669"/>
    <property type="project" value="UniProtKB-KW"/>
</dbReference>
<dbReference type="InterPro" id="IPR004535">
    <property type="entry name" value="Transl_elong_SelB"/>
</dbReference>
<dbReference type="Pfam" id="PF09107">
    <property type="entry name" value="WHD_3rd_SelB"/>
    <property type="match status" value="1"/>
</dbReference>
<dbReference type="Gene3D" id="3.40.50.300">
    <property type="entry name" value="P-loop containing nucleotide triphosphate hydrolases"/>
    <property type="match status" value="1"/>
</dbReference>
<dbReference type="CDD" id="cd04171">
    <property type="entry name" value="SelB"/>
    <property type="match status" value="1"/>
</dbReference>
<dbReference type="Gene3D" id="2.40.30.10">
    <property type="entry name" value="Translation factors"/>
    <property type="match status" value="1"/>
</dbReference>
<dbReference type="GO" id="GO:0003723">
    <property type="term" value="F:RNA binding"/>
    <property type="evidence" value="ECO:0007669"/>
    <property type="project" value="InterPro"/>
</dbReference>
<gene>
    <name evidence="6" type="primary">selB</name>
    <name evidence="6" type="ORF">COM45_05360</name>
</gene>
<dbReference type="InterPro" id="IPR057335">
    <property type="entry name" value="Beta-barrel_SelB"/>
</dbReference>
<comment type="caution">
    <text evidence="6">The sequence shown here is derived from an EMBL/GenBank/DDBJ whole genome shotgun (WGS) entry which is preliminary data.</text>
</comment>
<dbReference type="GO" id="GO:0003746">
    <property type="term" value="F:translation elongation factor activity"/>
    <property type="evidence" value="ECO:0007669"/>
    <property type="project" value="UniProtKB-KW"/>
</dbReference>
<evidence type="ECO:0000256" key="4">
    <source>
        <dbReference type="ARBA" id="ARBA00023134"/>
    </source>
</evidence>
<dbReference type="NCBIfam" id="TIGR00475">
    <property type="entry name" value="selB"/>
    <property type="match status" value="1"/>
</dbReference>
<dbReference type="EMBL" id="NWBP01000016">
    <property type="protein sequence ID" value="PCC83221.1"/>
    <property type="molecule type" value="Genomic_DNA"/>
</dbReference>
<dbReference type="PANTHER" id="PTHR43721:SF22">
    <property type="entry name" value="ELONGATION FACTOR TU, MITOCHONDRIAL"/>
    <property type="match status" value="1"/>
</dbReference>
<accession>A0A2A4AL79</accession>
<dbReference type="GO" id="GO:0001514">
    <property type="term" value="P:selenocysteine incorporation"/>
    <property type="evidence" value="ECO:0007669"/>
    <property type="project" value="InterPro"/>
</dbReference>